<dbReference type="AlphaFoldDB" id="A0A5R9IMT1"/>
<evidence type="ECO:0000313" key="2">
    <source>
        <dbReference type="EMBL" id="TLU61299.1"/>
    </source>
</evidence>
<accession>A0A5R9IMT1</accession>
<keyword evidence="3" id="KW-1185">Reference proteome</keyword>
<dbReference type="InterPro" id="IPR036465">
    <property type="entry name" value="vWFA_dom_sf"/>
</dbReference>
<feature type="domain" description="DUF58" evidence="1">
    <location>
        <begin position="113"/>
        <end position="270"/>
    </location>
</feature>
<dbReference type="SUPFAM" id="SSF53300">
    <property type="entry name" value="vWA-like"/>
    <property type="match status" value="1"/>
</dbReference>
<protein>
    <submittedName>
        <fullName evidence="2">DUF58 domain-containing protein</fullName>
    </submittedName>
</protein>
<name>A0A5R9IMT1_9GAMM</name>
<organism evidence="2 3">
    <name type="scientific">Thalassotalea litorea</name>
    <dbReference type="NCBI Taxonomy" id="2020715"/>
    <lineage>
        <taxon>Bacteria</taxon>
        <taxon>Pseudomonadati</taxon>
        <taxon>Pseudomonadota</taxon>
        <taxon>Gammaproteobacteria</taxon>
        <taxon>Alteromonadales</taxon>
        <taxon>Colwelliaceae</taxon>
        <taxon>Thalassotalea</taxon>
    </lineage>
</organism>
<sequence length="314" mass="35550">MSHFLDPQTLAELGDLPLIAKRLATGYLQGEHASVLRGNGIEFNQYRAYEPGDDLAKLDWKLFARSDKYFVRQAERESDIKIHFIVDASASMSMTGPVEKTANSRFATAATQPSKPFQTGLSKHLYAKFLTATLAYLAHQQGDSIALSVCNSEQQRHTGMANTQRHLQRVLIALEQSQCAGHLPLQWHHDSGAIIGANMIIVITDFAQQNNEIIEFIESLVGRHREVVVFQLQSQAESEFDYQGLIRFVDPETGRDKVLNGDQVKQQYLSNRRAYLKQVQTRLLNAGVSFQACFIEQPLDHSLRQFLTNRMKMR</sequence>
<evidence type="ECO:0000313" key="3">
    <source>
        <dbReference type="Proteomes" id="UP000307790"/>
    </source>
</evidence>
<comment type="caution">
    <text evidence="2">The sequence shown here is derived from an EMBL/GenBank/DDBJ whole genome shotgun (WGS) entry which is preliminary data.</text>
</comment>
<reference evidence="2 3" key="1">
    <citation type="submission" date="2019-05" db="EMBL/GenBank/DDBJ databases">
        <title>Genome sequences of Thalassotalea litorea 1K03283.</title>
        <authorList>
            <person name="Zhang D."/>
        </authorList>
    </citation>
    <scope>NUCLEOTIDE SEQUENCE [LARGE SCALE GENOMIC DNA]</scope>
    <source>
        <strain evidence="2 3">MCCC 1K03283</strain>
    </source>
</reference>
<dbReference type="Pfam" id="PF01882">
    <property type="entry name" value="DUF58"/>
    <property type="match status" value="2"/>
</dbReference>
<dbReference type="InterPro" id="IPR002881">
    <property type="entry name" value="DUF58"/>
</dbReference>
<evidence type="ECO:0000259" key="1">
    <source>
        <dbReference type="Pfam" id="PF01882"/>
    </source>
</evidence>
<feature type="domain" description="DUF58" evidence="1">
    <location>
        <begin position="45"/>
        <end position="108"/>
    </location>
</feature>
<proteinExistence type="predicted"/>
<dbReference type="Proteomes" id="UP000307790">
    <property type="component" value="Unassembled WGS sequence"/>
</dbReference>
<dbReference type="PANTHER" id="PTHR33608">
    <property type="entry name" value="BLL2464 PROTEIN"/>
    <property type="match status" value="1"/>
</dbReference>
<dbReference type="RefSeq" id="WP_138321095.1">
    <property type="nucleotide sequence ID" value="NZ_VCBC01000017.1"/>
</dbReference>
<dbReference type="EMBL" id="VCBC01000017">
    <property type="protein sequence ID" value="TLU61299.1"/>
    <property type="molecule type" value="Genomic_DNA"/>
</dbReference>
<dbReference type="OrthoDB" id="9812729at2"/>
<dbReference type="PANTHER" id="PTHR33608:SF7">
    <property type="entry name" value="DUF58 DOMAIN-CONTAINING PROTEIN"/>
    <property type="match status" value="1"/>
</dbReference>
<gene>
    <name evidence="2" type="ORF">FE810_14910</name>
</gene>